<feature type="transmembrane region" description="Helical" evidence="1">
    <location>
        <begin position="45"/>
        <end position="65"/>
    </location>
</feature>
<sequence>MSDAARTTTTPAWVWGGGLLLASAVVPLVLGGPGLTGGPGIANTLFAWVAMSAFSAALVIFAFGFGGRGSVVARRPWGVAAMVALAAVGPVMWVVTGILPSSDSDPQRYLILGYIDLAVRFAAALATVVAIGRARAVPPPWNWSPAWGLAALVVVSVITQVVGVALGSAPESQDALFALFGMSSLVSVAVPSLLGILAIVLGSRAESRGSVTVYPPQA</sequence>
<keyword evidence="1" id="KW-1133">Transmembrane helix</keyword>
<evidence type="ECO:0000313" key="3">
    <source>
        <dbReference type="Proteomes" id="UP001213972"/>
    </source>
</evidence>
<feature type="transmembrane region" description="Helical" evidence="1">
    <location>
        <begin position="77"/>
        <end position="99"/>
    </location>
</feature>
<dbReference type="AlphaFoldDB" id="A0AAJ5W2A2"/>
<feature type="transmembrane region" description="Helical" evidence="1">
    <location>
        <begin position="175"/>
        <end position="201"/>
    </location>
</feature>
<gene>
    <name evidence="2" type="ORF">P0Y48_00270</name>
</gene>
<accession>A0AAJ5W2A2</accession>
<proteinExistence type="predicted"/>
<organism evidence="2 3">
    <name type="scientific">Candidatus Microbacterium phytovorans</name>
    <dbReference type="NCBI Taxonomy" id="3121374"/>
    <lineage>
        <taxon>Bacteria</taxon>
        <taxon>Bacillati</taxon>
        <taxon>Actinomycetota</taxon>
        <taxon>Actinomycetes</taxon>
        <taxon>Micrococcales</taxon>
        <taxon>Microbacteriaceae</taxon>
        <taxon>Microbacterium</taxon>
    </lineage>
</organism>
<keyword evidence="1" id="KW-0472">Membrane</keyword>
<reference evidence="2" key="1">
    <citation type="submission" date="2023-03" db="EMBL/GenBank/DDBJ databases">
        <title>Andean soil-derived lignocellulolytic bacterial consortium as a source of novel taxa and putative plastic-active enzymes.</title>
        <authorList>
            <person name="Diaz-Garcia L."/>
            <person name="Chuvochina M."/>
            <person name="Feuerriegel G."/>
            <person name="Bunk B."/>
            <person name="Sproer C."/>
            <person name="Streit W.R."/>
            <person name="Rodriguez L.M."/>
            <person name="Overmann J."/>
            <person name="Jimenez D.J."/>
        </authorList>
    </citation>
    <scope>NUCLEOTIDE SEQUENCE</scope>
    <source>
        <strain evidence="2">MAG 4610</strain>
    </source>
</reference>
<name>A0AAJ5W2A2_9MICO</name>
<dbReference type="EMBL" id="CP119321">
    <property type="protein sequence ID" value="WEK13679.1"/>
    <property type="molecule type" value="Genomic_DNA"/>
</dbReference>
<keyword evidence="1" id="KW-0812">Transmembrane</keyword>
<evidence type="ECO:0000313" key="2">
    <source>
        <dbReference type="EMBL" id="WEK13679.1"/>
    </source>
</evidence>
<feature type="transmembrane region" description="Helical" evidence="1">
    <location>
        <begin position="146"/>
        <end position="169"/>
    </location>
</feature>
<dbReference type="Proteomes" id="UP001213972">
    <property type="component" value="Chromosome"/>
</dbReference>
<feature type="transmembrane region" description="Helical" evidence="1">
    <location>
        <begin position="111"/>
        <end position="134"/>
    </location>
</feature>
<evidence type="ECO:0000256" key="1">
    <source>
        <dbReference type="SAM" id="Phobius"/>
    </source>
</evidence>
<protein>
    <submittedName>
        <fullName evidence="2">Uncharacterized protein</fullName>
    </submittedName>
</protein>
<feature type="transmembrane region" description="Helical" evidence="1">
    <location>
        <begin position="12"/>
        <end position="33"/>
    </location>
</feature>